<feature type="transmembrane region" description="Helical" evidence="1">
    <location>
        <begin position="45"/>
        <end position="64"/>
    </location>
</feature>
<dbReference type="EMBL" id="JADWDJ010000007">
    <property type="protein sequence ID" value="KAG5279022.1"/>
    <property type="molecule type" value="Genomic_DNA"/>
</dbReference>
<keyword evidence="1" id="KW-1133">Transmembrane helix</keyword>
<gene>
    <name evidence="2" type="ORF">AALO_G00105260</name>
</gene>
<evidence type="ECO:0000313" key="3">
    <source>
        <dbReference type="Proteomes" id="UP000823561"/>
    </source>
</evidence>
<name>A0AAV6H088_9TELE</name>
<evidence type="ECO:0000256" key="1">
    <source>
        <dbReference type="SAM" id="Phobius"/>
    </source>
</evidence>
<keyword evidence="3" id="KW-1185">Reference proteome</keyword>
<keyword evidence="1" id="KW-0472">Membrane</keyword>
<protein>
    <submittedName>
        <fullName evidence="2">Uncharacterized protein</fullName>
    </submittedName>
</protein>
<organism evidence="2 3">
    <name type="scientific">Alosa alosa</name>
    <name type="common">allis shad</name>
    <dbReference type="NCBI Taxonomy" id="278164"/>
    <lineage>
        <taxon>Eukaryota</taxon>
        <taxon>Metazoa</taxon>
        <taxon>Chordata</taxon>
        <taxon>Craniata</taxon>
        <taxon>Vertebrata</taxon>
        <taxon>Euteleostomi</taxon>
        <taxon>Actinopterygii</taxon>
        <taxon>Neopterygii</taxon>
        <taxon>Teleostei</taxon>
        <taxon>Clupei</taxon>
        <taxon>Clupeiformes</taxon>
        <taxon>Clupeoidei</taxon>
        <taxon>Clupeidae</taxon>
        <taxon>Alosa</taxon>
    </lineage>
</organism>
<accession>A0AAV6H088</accession>
<proteinExistence type="predicted"/>
<dbReference type="AlphaFoldDB" id="A0AAV6H088"/>
<sequence>MDPAVIGSFNRSYDGVHSYQYGAYETPVYKEYKPPPRDLIQLPKAVLYLVMAALVVAAVAYAIVGHLIKDLLLDILDCLLGPIDDDTKGGDDPSSSPAHMPPILTHSHPNAFHVWDQDDVVIPLSPDFSPQASPLLGVVPYISHFFPHASHTNSPAFPQSQSLPGDALTPREAVYAYP</sequence>
<reference evidence="2" key="1">
    <citation type="submission" date="2020-10" db="EMBL/GenBank/DDBJ databases">
        <title>Chromosome-scale genome assembly of the Allis shad, Alosa alosa.</title>
        <authorList>
            <person name="Margot Z."/>
            <person name="Christophe K."/>
            <person name="Cabau C."/>
            <person name="Louis A."/>
            <person name="Berthelot C."/>
            <person name="Parey E."/>
            <person name="Roest Crollius H."/>
            <person name="Montfort J."/>
            <person name="Robinson-Rechavi M."/>
            <person name="Bucao C."/>
            <person name="Bouchez O."/>
            <person name="Gislard M."/>
            <person name="Lluch J."/>
            <person name="Milhes M."/>
            <person name="Lampietro C."/>
            <person name="Lopez Roques C."/>
            <person name="Donnadieu C."/>
            <person name="Braasch I."/>
            <person name="Desvignes T."/>
            <person name="Postlethwait J."/>
            <person name="Bobe J."/>
            <person name="Guiguen Y."/>
        </authorList>
    </citation>
    <scope>NUCLEOTIDE SEQUENCE</scope>
    <source>
        <strain evidence="2">M-15738</strain>
        <tissue evidence="2">Blood</tissue>
    </source>
</reference>
<evidence type="ECO:0000313" key="2">
    <source>
        <dbReference type="EMBL" id="KAG5279022.1"/>
    </source>
</evidence>
<comment type="caution">
    <text evidence="2">The sequence shown here is derived from an EMBL/GenBank/DDBJ whole genome shotgun (WGS) entry which is preliminary data.</text>
</comment>
<dbReference type="Proteomes" id="UP000823561">
    <property type="component" value="Chromosome 7"/>
</dbReference>
<keyword evidence="1" id="KW-0812">Transmembrane</keyword>